<dbReference type="GO" id="GO:0030598">
    <property type="term" value="F:rRNA N-glycosylase activity"/>
    <property type="evidence" value="ECO:0007669"/>
    <property type="project" value="InterPro"/>
</dbReference>
<sequence length="251" mass="28413">MIVCNKYQIWLRGIVTHNGSRYELDMPGPKTMVGSESLHTTGSYPNLIAYGGNTKKHKAAIAVILVMFFEASRLQELHDLSFRLLREKDDELVGETNKHLINDWCDTSRDFYEESGGAEGVITIAESTGVATKKVAKSVRVLCRSRWDEWVKDNVPAVNPTWEVWKHRNDCVFDNSRPNILKVVSMSTEGGLWCMAGASKLQELMSRLSRSLPLKAAGRLFCYSVVFFGRTSLLSLKVYEFYKGCRLAGWF</sequence>
<reference evidence="1" key="1">
    <citation type="journal article" date="2012" name="Nat. Biotechnol.">
        <title>Reference genome sequence of the model plant Setaria.</title>
        <authorList>
            <person name="Bennetzen J.L."/>
            <person name="Schmutz J."/>
            <person name="Wang H."/>
            <person name="Percifield R."/>
            <person name="Hawkins J."/>
            <person name="Pontaroli A.C."/>
            <person name="Estep M."/>
            <person name="Feng L."/>
            <person name="Vaughn J.N."/>
            <person name="Grimwood J."/>
            <person name="Jenkins J."/>
            <person name="Barry K."/>
            <person name="Lindquist E."/>
            <person name="Hellsten U."/>
            <person name="Deshpande S."/>
            <person name="Wang X."/>
            <person name="Wu X."/>
            <person name="Mitros T."/>
            <person name="Triplett J."/>
            <person name="Yang X."/>
            <person name="Ye C.Y."/>
            <person name="Mauro-Herrera M."/>
            <person name="Wang L."/>
            <person name="Li P."/>
            <person name="Sharma M."/>
            <person name="Sharma R."/>
            <person name="Ronald P.C."/>
            <person name="Panaud O."/>
            <person name="Kellogg E.A."/>
            <person name="Brutnell T.P."/>
            <person name="Doust A.N."/>
            <person name="Tuskan G.A."/>
            <person name="Rokhsar D."/>
            <person name="Devos K.M."/>
        </authorList>
    </citation>
    <scope>NUCLEOTIDE SEQUENCE [LARGE SCALE GENOMIC DNA]</scope>
    <source>
        <strain evidence="1">Yugu1</strain>
    </source>
</reference>
<gene>
    <name evidence="1" type="ORF">SETIT_3G363000v2</name>
</gene>
<dbReference type="SUPFAM" id="SSF56371">
    <property type="entry name" value="Ribosome inactivating proteins (RIP)"/>
    <property type="match status" value="1"/>
</dbReference>
<evidence type="ECO:0000313" key="1">
    <source>
        <dbReference type="EMBL" id="RCV19174.1"/>
    </source>
</evidence>
<accession>A0A368QMY5</accession>
<dbReference type="AlphaFoldDB" id="A0A368QMY5"/>
<dbReference type="EMBL" id="CM003530">
    <property type="protein sequence ID" value="RCV19174.1"/>
    <property type="molecule type" value="Genomic_DNA"/>
</dbReference>
<reference evidence="1" key="2">
    <citation type="submission" date="2015-07" db="EMBL/GenBank/DDBJ databases">
        <authorList>
            <person name="Noorani M."/>
        </authorList>
    </citation>
    <scope>NUCLEOTIDE SEQUENCE</scope>
    <source>
        <strain evidence="1">Yugu1</strain>
    </source>
</reference>
<name>A0A368QMY5_SETIT</name>
<protein>
    <submittedName>
        <fullName evidence="1">Uncharacterized protein</fullName>
    </submittedName>
</protein>
<dbReference type="InterPro" id="IPR036041">
    <property type="entry name" value="Ribosome-inact_prot_sf"/>
</dbReference>
<organism evidence="1">
    <name type="scientific">Setaria italica</name>
    <name type="common">Foxtail millet</name>
    <name type="synonym">Panicum italicum</name>
    <dbReference type="NCBI Taxonomy" id="4555"/>
    <lineage>
        <taxon>Eukaryota</taxon>
        <taxon>Viridiplantae</taxon>
        <taxon>Streptophyta</taxon>
        <taxon>Embryophyta</taxon>
        <taxon>Tracheophyta</taxon>
        <taxon>Spermatophyta</taxon>
        <taxon>Magnoliopsida</taxon>
        <taxon>Liliopsida</taxon>
        <taxon>Poales</taxon>
        <taxon>Poaceae</taxon>
        <taxon>PACMAD clade</taxon>
        <taxon>Panicoideae</taxon>
        <taxon>Panicodae</taxon>
        <taxon>Paniceae</taxon>
        <taxon>Cenchrinae</taxon>
        <taxon>Setaria</taxon>
    </lineage>
</organism>
<dbReference type="OrthoDB" id="10629756at2759"/>
<proteinExistence type="predicted"/>
<dbReference type="GO" id="GO:0017148">
    <property type="term" value="P:negative regulation of translation"/>
    <property type="evidence" value="ECO:0007669"/>
    <property type="project" value="InterPro"/>
</dbReference>